<dbReference type="NCBIfam" id="TIGR00728">
    <property type="entry name" value="OPT_sfam"/>
    <property type="match status" value="1"/>
</dbReference>
<evidence type="ECO:0000313" key="12">
    <source>
        <dbReference type="Proteomes" id="UP001634007"/>
    </source>
</evidence>
<keyword evidence="3" id="KW-0813">Transport</keyword>
<evidence type="ECO:0000256" key="6">
    <source>
        <dbReference type="ARBA" id="ARBA00022927"/>
    </source>
</evidence>
<evidence type="ECO:0000313" key="11">
    <source>
        <dbReference type="EMBL" id="KAL3733030.1"/>
    </source>
</evidence>
<evidence type="ECO:0000256" key="10">
    <source>
        <dbReference type="SAM" id="Phobius"/>
    </source>
</evidence>
<name>A0ABD3JZD4_EUCGL</name>
<evidence type="ECO:0000256" key="2">
    <source>
        <dbReference type="ARBA" id="ARBA00005484"/>
    </source>
</evidence>
<keyword evidence="4 10" id="KW-0812">Transmembrane</keyword>
<evidence type="ECO:0000256" key="4">
    <source>
        <dbReference type="ARBA" id="ARBA00022692"/>
    </source>
</evidence>
<keyword evidence="12" id="KW-1185">Reference proteome</keyword>
<evidence type="ECO:0000256" key="8">
    <source>
        <dbReference type="ARBA" id="ARBA00023136"/>
    </source>
</evidence>
<evidence type="ECO:0000256" key="9">
    <source>
        <dbReference type="SAM" id="MobiDB-lite"/>
    </source>
</evidence>
<keyword evidence="8 10" id="KW-0472">Membrane</keyword>
<dbReference type="EMBL" id="JBJKBG010000006">
    <property type="protein sequence ID" value="KAL3733030.1"/>
    <property type="molecule type" value="Genomic_DNA"/>
</dbReference>
<organism evidence="11 12">
    <name type="scientific">Eucalyptus globulus</name>
    <name type="common">Tasmanian blue gum</name>
    <dbReference type="NCBI Taxonomy" id="34317"/>
    <lineage>
        <taxon>Eukaryota</taxon>
        <taxon>Viridiplantae</taxon>
        <taxon>Streptophyta</taxon>
        <taxon>Embryophyta</taxon>
        <taxon>Tracheophyta</taxon>
        <taxon>Spermatophyta</taxon>
        <taxon>Magnoliopsida</taxon>
        <taxon>eudicotyledons</taxon>
        <taxon>Gunneridae</taxon>
        <taxon>Pentapetalae</taxon>
        <taxon>rosids</taxon>
        <taxon>malvids</taxon>
        <taxon>Myrtales</taxon>
        <taxon>Myrtaceae</taxon>
        <taxon>Myrtoideae</taxon>
        <taxon>Eucalypteae</taxon>
        <taxon>Eucalyptus</taxon>
    </lineage>
</organism>
<evidence type="ECO:0000256" key="5">
    <source>
        <dbReference type="ARBA" id="ARBA00022856"/>
    </source>
</evidence>
<comment type="similarity">
    <text evidence="2">Belongs to the oligopeptide OPT transporter (TC 2.A.67.1) family.</text>
</comment>
<dbReference type="GO" id="GO:0016020">
    <property type="term" value="C:membrane"/>
    <property type="evidence" value="ECO:0007669"/>
    <property type="project" value="UniProtKB-SubCell"/>
</dbReference>
<dbReference type="GO" id="GO:0015031">
    <property type="term" value="P:protein transport"/>
    <property type="evidence" value="ECO:0007669"/>
    <property type="project" value="UniProtKB-KW"/>
</dbReference>
<dbReference type="InterPro" id="IPR004813">
    <property type="entry name" value="OPT"/>
</dbReference>
<feature type="transmembrane region" description="Helical" evidence="10">
    <location>
        <begin position="541"/>
        <end position="563"/>
    </location>
</feature>
<keyword evidence="7 10" id="KW-1133">Transmembrane helix</keyword>
<feature type="transmembrane region" description="Helical" evidence="10">
    <location>
        <begin position="691"/>
        <end position="712"/>
    </location>
</feature>
<feature type="transmembrane region" description="Helical" evidence="10">
    <location>
        <begin position="456"/>
        <end position="477"/>
    </location>
</feature>
<evidence type="ECO:0000256" key="7">
    <source>
        <dbReference type="ARBA" id="ARBA00022989"/>
    </source>
</evidence>
<gene>
    <name evidence="11" type="ORF">ACJRO7_022539</name>
</gene>
<evidence type="ECO:0000256" key="1">
    <source>
        <dbReference type="ARBA" id="ARBA00004141"/>
    </source>
</evidence>
<dbReference type="PANTHER" id="PTHR22601">
    <property type="entry name" value="ISP4 LIKE PROTEIN"/>
    <property type="match status" value="1"/>
</dbReference>
<dbReference type="InterPro" id="IPR004648">
    <property type="entry name" value="Oligpept_transpt"/>
</dbReference>
<sequence length="752" mass="84297">MATAMDVQGQPNLPPEDPPVDESELSPVEQVQLTVPNTDDPNLPVWTFRMWTLGLLSCALLSFANQFFSYRKEPLVITQITVQVATLPLGRLMASILPTAKFHLPGLGGREFSLNPGPFNVKEHVLISIFANAGSAFGNGPAYAVGIVNIIKAFYGRDISFGASWILIITTQVLGYGWAGLLRKYVVEPAHMWWPSTLVQISLFRTLHEKEIEEDRARYKVSRAEFFVIAMVCSFLWYLVPGFLFQSLANISWVCWAFPNSVTAQQIGSGLNGLGVGALTLDWSTVVSFLFSPLIYPFFAIVNIFVGFALIMYVVIPISYWGLNVYNAKTFPIFSSDLFTAQGQEYKTTLIVSKNFELDTTEYAQLGRIHMSTFFALSYGFGFATIASTLSHVALFYGREIYDRYRASSKGKEDIHTKLMRNYKDIPQWWFYVLLAVTIIISLILCTVLKKDVQLPWWGVLFAAALAFIFTLPISIITATTNQTPGLNIITEYLMGVIYPGHPIANVCFKTYGYMSMAQAISFLSDFKLGHYMKIPPRSMFLVQFIGTIIAGSINLGVAWWLLDSIPNICHKNVLPLNSPWTCPTDRVFFDASVIWGLVGPRRIFGSEGVYGALNWFFLGGLLGPVVVWLLHKSYPKQSWIPLINLPVLLGATAAMPPATALNYSSWIIVGTIFNFFVFRYRKRWWQRYNYILSAALDAGVAFMAVVIYFAFGIEDRNLHWWGSNPNVDPEHCRLATCPTAKGISVDGCLVF</sequence>
<comment type="subcellular location">
    <subcellularLocation>
        <location evidence="1">Membrane</location>
        <topology evidence="1">Multi-pass membrane protein</topology>
    </subcellularLocation>
</comment>
<keyword evidence="6" id="KW-0653">Protein transport</keyword>
<feature type="transmembrane region" description="Helical" evidence="10">
    <location>
        <begin position="269"/>
        <end position="291"/>
    </location>
</feature>
<feature type="transmembrane region" description="Helical" evidence="10">
    <location>
        <begin position="376"/>
        <end position="397"/>
    </location>
</feature>
<dbReference type="NCBIfam" id="TIGR00727">
    <property type="entry name" value="ISP4_OPT"/>
    <property type="match status" value="1"/>
</dbReference>
<feature type="transmembrane region" description="Helical" evidence="10">
    <location>
        <begin position="159"/>
        <end position="179"/>
    </location>
</feature>
<protein>
    <recommendedName>
        <fullName evidence="13">Oligopeptide transporter 4</fullName>
    </recommendedName>
</protein>
<accession>A0ABD3JZD4</accession>
<feature type="transmembrane region" description="Helical" evidence="10">
    <location>
        <begin position="639"/>
        <end position="656"/>
    </location>
</feature>
<feature type="transmembrane region" description="Helical" evidence="10">
    <location>
        <begin position="429"/>
        <end position="450"/>
    </location>
</feature>
<dbReference type="GO" id="GO:0015833">
    <property type="term" value="P:peptide transport"/>
    <property type="evidence" value="ECO:0007669"/>
    <property type="project" value="UniProtKB-KW"/>
</dbReference>
<feature type="region of interest" description="Disordered" evidence="9">
    <location>
        <begin position="1"/>
        <end position="26"/>
    </location>
</feature>
<evidence type="ECO:0000256" key="3">
    <source>
        <dbReference type="ARBA" id="ARBA00022448"/>
    </source>
</evidence>
<reference evidence="11 12" key="1">
    <citation type="submission" date="2024-11" db="EMBL/GenBank/DDBJ databases">
        <title>Chromosome-level genome assembly of Eucalyptus globulus Labill. provides insights into its genome evolution.</title>
        <authorList>
            <person name="Li X."/>
        </authorList>
    </citation>
    <scope>NUCLEOTIDE SEQUENCE [LARGE SCALE GENOMIC DNA]</scope>
    <source>
        <strain evidence="11">CL2024</strain>
        <tissue evidence="11">Fresh tender leaves</tissue>
    </source>
</reference>
<dbReference type="Pfam" id="PF03169">
    <property type="entry name" value="OPT"/>
    <property type="match status" value="1"/>
</dbReference>
<dbReference type="AlphaFoldDB" id="A0ABD3JZD4"/>
<comment type="caution">
    <text evidence="11">The sequence shown here is derived from an EMBL/GenBank/DDBJ whole genome shotgun (WGS) entry which is preliminary data.</text>
</comment>
<feature type="transmembrane region" description="Helical" evidence="10">
    <location>
        <begin position="227"/>
        <end position="249"/>
    </location>
</feature>
<feature type="transmembrane region" description="Helical" evidence="10">
    <location>
        <begin position="613"/>
        <end position="632"/>
    </location>
</feature>
<evidence type="ECO:0008006" key="13">
    <source>
        <dbReference type="Google" id="ProtNLM"/>
    </source>
</evidence>
<feature type="transmembrane region" description="Helical" evidence="10">
    <location>
        <begin position="48"/>
        <end position="68"/>
    </location>
</feature>
<feature type="transmembrane region" description="Helical" evidence="10">
    <location>
        <begin position="298"/>
        <end position="323"/>
    </location>
</feature>
<keyword evidence="5" id="KW-0571">Peptide transport</keyword>
<feature type="transmembrane region" description="Helical" evidence="10">
    <location>
        <begin position="662"/>
        <end position="679"/>
    </location>
</feature>
<proteinExistence type="inferred from homology"/>
<dbReference type="Proteomes" id="UP001634007">
    <property type="component" value="Unassembled WGS sequence"/>
</dbReference>